<feature type="compositionally biased region" description="Acidic residues" evidence="1">
    <location>
        <begin position="90"/>
        <end position="110"/>
    </location>
</feature>
<dbReference type="HAMAP" id="MF_01077">
    <property type="entry name" value="RimP"/>
    <property type="match status" value="1"/>
</dbReference>
<name>A0A1S3BF38_CUCME</name>
<organism evidence="3">
    <name type="scientific">Cucumis melo</name>
    <name type="common">Muskmelon</name>
    <dbReference type="NCBI Taxonomy" id="3656"/>
    <lineage>
        <taxon>Eukaryota</taxon>
        <taxon>Viridiplantae</taxon>
        <taxon>Streptophyta</taxon>
        <taxon>Embryophyta</taxon>
        <taxon>Tracheophyta</taxon>
        <taxon>Spermatophyta</taxon>
        <taxon>Magnoliopsida</taxon>
        <taxon>eudicotyledons</taxon>
        <taxon>Gunneridae</taxon>
        <taxon>Pentapetalae</taxon>
        <taxon>rosids</taxon>
        <taxon>fabids</taxon>
        <taxon>Cucurbitales</taxon>
        <taxon>Cucurbitaceae</taxon>
        <taxon>Benincaseae</taxon>
        <taxon>Cucumis</taxon>
    </lineage>
</organism>
<dbReference type="Gramene" id="MELO3C012158.2.1">
    <property type="protein sequence ID" value="MELO3C012158.2.1"/>
    <property type="gene ID" value="MELO3C012158.2"/>
</dbReference>
<reference evidence="3" key="1">
    <citation type="submission" date="2023-03" db="UniProtKB">
        <authorList>
            <consortium name="EnsemblPlants"/>
        </authorList>
    </citation>
    <scope>IDENTIFICATION</scope>
</reference>
<gene>
    <name evidence="3" type="primary">103489189</name>
</gene>
<dbReference type="PANTHER" id="PTHR34544">
    <property type="entry name" value="OSJNBA0006B20.18 PROTEIN"/>
    <property type="match status" value="1"/>
</dbReference>
<proteinExistence type="inferred from homology"/>
<dbReference type="EnsemblPlants" id="MELO3C012158.2.1">
    <property type="protein sequence ID" value="MELO3C012158.2.1"/>
    <property type="gene ID" value="MELO3C012158.2"/>
</dbReference>
<dbReference type="PANTHER" id="PTHR34544:SF3">
    <property type="entry name" value="OS07G0155200 PROTEIN"/>
    <property type="match status" value="1"/>
</dbReference>
<accession>A0A1S3BF38</accession>
<feature type="domain" description="DUF7912" evidence="2">
    <location>
        <begin position="212"/>
        <end position="300"/>
    </location>
</feature>
<evidence type="ECO:0000313" key="3">
    <source>
        <dbReference type="EnsemblPlants" id="MELO3C012158.2.1"/>
    </source>
</evidence>
<dbReference type="Pfam" id="PF25498">
    <property type="entry name" value="DUF7912"/>
    <property type="match status" value="1"/>
</dbReference>
<dbReference type="InterPro" id="IPR003728">
    <property type="entry name" value="Ribosome_maturation_RimP"/>
</dbReference>
<dbReference type="InterPro" id="IPR057234">
    <property type="entry name" value="DUF7912"/>
</dbReference>
<evidence type="ECO:0000259" key="2">
    <source>
        <dbReference type="Pfam" id="PF25498"/>
    </source>
</evidence>
<dbReference type="GO" id="GO:0042274">
    <property type="term" value="P:ribosomal small subunit biogenesis"/>
    <property type="evidence" value="ECO:0007669"/>
    <property type="project" value="InterPro"/>
</dbReference>
<sequence length="303" mass="34085">MRGNKIARTLLRRSRIPAVSSPLSSLGAPSSTVFASEATPFQTTCSSFSCRDHAFPFSPAGTLRLFHTDSSKDFRDEVKEQNPLQYGREDEGETTDGWEEDDDDLEPELGDGGDGGGVVLQGVPWGEHVLLLAQEVLLQFGDDIKLYSFKATPRGYIYVRLDKLSHKFGCPSMEELDSYSKEYKKRLDETGALGNIPDDLALEVSSPGAERLLKVPDDLSRFKATPMRVSYIEDVDSRGSENDGVFMLDHVELESESCIWKLANVRENRDPLSKGRPLTRKQKEWRLKLPYANHKKVFLYLEC</sequence>
<feature type="region of interest" description="Disordered" evidence="1">
    <location>
        <begin position="76"/>
        <end position="110"/>
    </location>
</feature>
<protein>
    <recommendedName>
        <fullName evidence="2">DUF7912 domain-containing protein</fullName>
    </recommendedName>
</protein>
<dbReference type="AlphaFoldDB" id="A0A1S3BF38"/>
<evidence type="ECO:0000256" key="1">
    <source>
        <dbReference type="SAM" id="MobiDB-lite"/>
    </source>
</evidence>